<accession>A0A3D6BSS8</accession>
<gene>
    <name evidence="2" type="ORF">DHV22_12185</name>
</gene>
<dbReference type="Proteomes" id="UP000263268">
    <property type="component" value="Unassembled WGS sequence"/>
</dbReference>
<dbReference type="EMBL" id="DPRK01000195">
    <property type="protein sequence ID" value="HCY82292.1"/>
    <property type="molecule type" value="Genomic_DNA"/>
</dbReference>
<comment type="caution">
    <text evidence="2">The sequence shown here is derived from an EMBL/GenBank/DDBJ whole genome shotgun (WGS) entry which is preliminary data.</text>
</comment>
<reference evidence="2 3" key="1">
    <citation type="journal article" date="2018" name="Nat. Biotechnol.">
        <title>A standardized bacterial taxonomy based on genome phylogeny substantially revises the tree of life.</title>
        <authorList>
            <person name="Parks D.H."/>
            <person name="Chuvochina M."/>
            <person name="Waite D.W."/>
            <person name="Rinke C."/>
            <person name="Skarshewski A."/>
            <person name="Chaumeil P.A."/>
            <person name="Hugenholtz P."/>
        </authorList>
    </citation>
    <scope>NUCLEOTIDE SEQUENCE [LARGE SCALE GENOMIC DNA]</scope>
    <source>
        <strain evidence="2">UBA10227</strain>
    </source>
</reference>
<sequence>MESQKKEILKSLKDGNKLTQIDAFELFKCWRLAARIKNLRDDGHQIHTEIVTLPNKKRIAYYSLIKEAPHEMASIT</sequence>
<feature type="domain" description="Winged helix-turn-helix" evidence="1">
    <location>
        <begin position="3"/>
        <end position="66"/>
    </location>
</feature>
<name>A0A3D6BSS8_9FLAO</name>
<organism evidence="2 3">
    <name type="scientific">Xanthomarina gelatinilytica</name>
    <dbReference type="NCBI Taxonomy" id="1137281"/>
    <lineage>
        <taxon>Bacteria</taxon>
        <taxon>Pseudomonadati</taxon>
        <taxon>Bacteroidota</taxon>
        <taxon>Flavobacteriia</taxon>
        <taxon>Flavobacteriales</taxon>
        <taxon>Flavobacteriaceae</taxon>
        <taxon>Xanthomarina</taxon>
    </lineage>
</organism>
<protein>
    <recommendedName>
        <fullName evidence="1">Winged helix-turn-helix domain-containing protein</fullName>
    </recommendedName>
</protein>
<evidence type="ECO:0000259" key="1">
    <source>
        <dbReference type="Pfam" id="PF14090"/>
    </source>
</evidence>
<dbReference type="AlphaFoldDB" id="A0A3D6BSS8"/>
<evidence type="ECO:0000313" key="3">
    <source>
        <dbReference type="Proteomes" id="UP000263268"/>
    </source>
</evidence>
<proteinExistence type="predicted"/>
<evidence type="ECO:0000313" key="2">
    <source>
        <dbReference type="EMBL" id="HCY82292.1"/>
    </source>
</evidence>
<dbReference type="Pfam" id="PF14090">
    <property type="entry name" value="HTH_39"/>
    <property type="match status" value="1"/>
</dbReference>
<dbReference type="InterPro" id="IPR055245">
    <property type="entry name" value="HTH_proteobacteria"/>
</dbReference>